<proteinExistence type="predicted"/>
<gene>
    <name evidence="4" type="ORF">ERW53_17465</name>
</gene>
<feature type="transmembrane region" description="Helical" evidence="1">
    <location>
        <begin position="165"/>
        <end position="184"/>
    </location>
</feature>
<dbReference type="Proteomes" id="UP000294166">
    <property type="component" value="Unassembled WGS sequence"/>
</dbReference>
<feature type="domain" description="SGNH" evidence="3">
    <location>
        <begin position="381"/>
        <end position="618"/>
    </location>
</feature>
<evidence type="ECO:0000259" key="3">
    <source>
        <dbReference type="Pfam" id="PF19040"/>
    </source>
</evidence>
<feature type="transmembrane region" description="Helical" evidence="1">
    <location>
        <begin position="72"/>
        <end position="91"/>
    </location>
</feature>
<feature type="domain" description="Acyltransferase 3" evidence="2">
    <location>
        <begin position="6"/>
        <end position="314"/>
    </location>
</feature>
<organism evidence="4 5">
    <name type="scientific">Aliivibrio finisterrensis</name>
    <dbReference type="NCBI Taxonomy" id="511998"/>
    <lineage>
        <taxon>Bacteria</taxon>
        <taxon>Pseudomonadati</taxon>
        <taxon>Pseudomonadota</taxon>
        <taxon>Gammaproteobacteria</taxon>
        <taxon>Vibrionales</taxon>
        <taxon>Vibrionaceae</taxon>
        <taxon>Aliivibrio</taxon>
    </lineage>
</organism>
<protein>
    <submittedName>
        <fullName evidence="4">Acyltransferase</fullName>
    </submittedName>
</protein>
<feature type="transmembrane region" description="Helical" evidence="1">
    <location>
        <begin position="300"/>
        <end position="319"/>
    </location>
</feature>
<keyword evidence="4" id="KW-0012">Acyltransferase</keyword>
<feature type="transmembrane region" description="Helical" evidence="1">
    <location>
        <begin position="326"/>
        <end position="345"/>
    </location>
</feature>
<accession>A0ABY0I4T8</accession>
<dbReference type="RefSeq" id="WP_130066649.1">
    <property type="nucleotide sequence ID" value="NZ_SEZN01000040.1"/>
</dbReference>
<feature type="transmembrane region" description="Helical" evidence="1">
    <location>
        <begin position="141"/>
        <end position="158"/>
    </location>
</feature>
<sequence>MTFRTDINGLRALAVIAVILFHFNEDLLPGGFIGVDVFFVISGFLMTKIIVNSLNNNTFSIKVFYSSRANRIIPPLAALCFFLLIFGWYYLSPADYRQVGNDILNSMLFISNFIYAKDKGYFDASSSEEWLLHTWSLSAEWQFYLIYPLILLGVYKFLGKNKAKAFIVTTTFISFIICIIWSNISPTASYFLLPTRAWEMLIGGVAFLYPLSNKKNYQVLSWFGIAIIFSSAIFINEVHLWPSYLTLLPILGTYLVIISKQKNVFLDNKPIQYIGSWSYSIYLWHWVIVTIGLYLSIPNWIFIGLPLSFLLGYLSYRFIETRKQKTFITNPIFLIIIIGGLGGFIHKTNGLLPHYSNDIQRIYNDNKYISIHCEESDTLGCKFINKNNVTNDGYADYILLGDSHANSQIHTVLESIPKDKSLIYIGSSACLFSPNLGSTQRDLTGCNSAINIAYNTILPKNIGSTVIFIQRTNIYFQGYNNNEGEDTKKDIRYNVSSSLISSEDVFTNTLCSLVDNYKIFATKPTPEQTVNVPNYQIKSLLLNKNNDISISLEHYKKRNKLNELLFKKLDDCGVNILNPEPYLCNEINCPIINDGTSVYLDDDHLSLFGADLLLPMFKDALRK</sequence>
<reference evidence="4 5" key="1">
    <citation type="submission" date="2019-02" db="EMBL/GenBank/DDBJ databases">
        <title>Genome sequences of Aliivibrio finisterrensis strains from farmed Atlantic salmon.</title>
        <authorList>
            <person name="Bowman J.P."/>
        </authorList>
    </citation>
    <scope>NUCLEOTIDE SEQUENCE [LARGE SCALE GENOMIC DNA]</scope>
    <source>
        <strain evidence="4 5">A21</strain>
    </source>
</reference>
<dbReference type="InterPro" id="IPR002656">
    <property type="entry name" value="Acyl_transf_3_dom"/>
</dbReference>
<feature type="transmembrane region" description="Helical" evidence="1">
    <location>
        <begin position="30"/>
        <end position="51"/>
    </location>
</feature>
<dbReference type="EMBL" id="SEZN01000040">
    <property type="protein sequence ID" value="RYU61812.1"/>
    <property type="molecule type" value="Genomic_DNA"/>
</dbReference>
<feature type="transmembrane region" description="Helical" evidence="1">
    <location>
        <begin position="241"/>
        <end position="259"/>
    </location>
</feature>
<feature type="transmembrane region" description="Helical" evidence="1">
    <location>
        <begin position="271"/>
        <end position="294"/>
    </location>
</feature>
<keyword evidence="1" id="KW-1133">Transmembrane helix</keyword>
<keyword evidence="1" id="KW-0812">Transmembrane</keyword>
<dbReference type="PANTHER" id="PTHR23028:SF53">
    <property type="entry name" value="ACYL_TRANSF_3 DOMAIN-CONTAINING PROTEIN"/>
    <property type="match status" value="1"/>
</dbReference>
<name>A0ABY0I4T8_9GAMM</name>
<keyword evidence="1" id="KW-0472">Membrane</keyword>
<evidence type="ECO:0000313" key="4">
    <source>
        <dbReference type="EMBL" id="RYU61812.1"/>
    </source>
</evidence>
<dbReference type="InterPro" id="IPR043968">
    <property type="entry name" value="SGNH"/>
</dbReference>
<evidence type="ECO:0000256" key="1">
    <source>
        <dbReference type="SAM" id="Phobius"/>
    </source>
</evidence>
<feature type="transmembrane region" description="Helical" evidence="1">
    <location>
        <begin position="217"/>
        <end position="235"/>
    </location>
</feature>
<dbReference type="GO" id="GO:0016746">
    <property type="term" value="F:acyltransferase activity"/>
    <property type="evidence" value="ECO:0007669"/>
    <property type="project" value="UniProtKB-KW"/>
</dbReference>
<evidence type="ECO:0000259" key="2">
    <source>
        <dbReference type="Pfam" id="PF01757"/>
    </source>
</evidence>
<evidence type="ECO:0000313" key="5">
    <source>
        <dbReference type="Proteomes" id="UP000294166"/>
    </source>
</evidence>
<feature type="transmembrane region" description="Helical" evidence="1">
    <location>
        <begin position="190"/>
        <end position="210"/>
    </location>
</feature>
<feature type="transmembrane region" description="Helical" evidence="1">
    <location>
        <begin position="7"/>
        <end position="24"/>
    </location>
</feature>
<keyword evidence="5" id="KW-1185">Reference proteome</keyword>
<dbReference type="Pfam" id="PF19040">
    <property type="entry name" value="SGNH"/>
    <property type="match status" value="1"/>
</dbReference>
<dbReference type="InterPro" id="IPR050879">
    <property type="entry name" value="Acyltransferase_3"/>
</dbReference>
<dbReference type="PANTHER" id="PTHR23028">
    <property type="entry name" value="ACETYLTRANSFERASE"/>
    <property type="match status" value="1"/>
</dbReference>
<comment type="caution">
    <text evidence="4">The sequence shown here is derived from an EMBL/GenBank/DDBJ whole genome shotgun (WGS) entry which is preliminary data.</text>
</comment>
<dbReference type="Pfam" id="PF01757">
    <property type="entry name" value="Acyl_transf_3"/>
    <property type="match status" value="1"/>
</dbReference>
<keyword evidence="4" id="KW-0808">Transferase</keyword>